<reference evidence="1" key="1">
    <citation type="submission" date="2022-10" db="EMBL/GenBank/DDBJ databases">
        <title>Genome Sequence of Xylaria curta.</title>
        <authorList>
            <person name="Buettner E."/>
        </authorList>
    </citation>
    <scope>NUCLEOTIDE SEQUENCE</scope>
    <source>
        <strain evidence="1">Babe10</strain>
    </source>
</reference>
<organism evidence="1 2">
    <name type="scientific">Xylaria curta</name>
    <dbReference type="NCBI Taxonomy" id="42375"/>
    <lineage>
        <taxon>Eukaryota</taxon>
        <taxon>Fungi</taxon>
        <taxon>Dikarya</taxon>
        <taxon>Ascomycota</taxon>
        <taxon>Pezizomycotina</taxon>
        <taxon>Sordariomycetes</taxon>
        <taxon>Xylariomycetidae</taxon>
        <taxon>Xylariales</taxon>
        <taxon>Xylariaceae</taxon>
        <taxon>Xylaria</taxon>
    </lineage>
</organism>
<proteinExistence type="predicted"/>
<evidence type="ECO:0000313" key="1">
    <source>
        <dbReference type="EMBL" id="KAJ2966763.1"/>
    </source>
</evidence>
<keyword evidence="2" id="KW-1185">Reference proteome</keyword>
<sequence>MELILQRQTISGAELAQRGVVNKAFGPDEDVVLEATKLAARIATYSRPVVRIAKQAVLTAENNHLNAGMIIEKQLYYMTFALQDFKIGTEAFNNKQQPVWKHQ</sequence>
<comment type="caution">
    <text evidence="1">The sequence shown here is derived from an EMBL/GenBank/DDBJ whole genome shotgun (WGS) entry which is preliminary data.</text>
</comment>
<protein>
    <submittedName>
        <fullName evidence="1">Uncharacterized protein</fullName>
    </submittedName>
</protein>
<dbReference type="Proteomes" id="UP001143856">
    <property type="component" value="Unassembled WGS sequence"/>
</dbReference>
<accession>A0ACC1MJ67</accession>
<evidence type="ECO:0000313" key="2">
    <source>
        <dbReference type="Proteomes" id="UP001143856"/>
    </source>
</evidence>
<dbReference type="EMBL" id="JAPDGR010004963">
    <property type="protein sequence ID" value="KAJ2966763.1"/>
    <property type="molecule type" value="Genomic_DNA"/>
</dbReference>
<name>A0ACC1MJ67_9PEZI</name>
<gene>
    <name evidence="1" type="ORF">NUW58_g10591</name>
</gene>